<evidence type="ECO:0000313" key="2">
    <source>
        <dbReference type="Proteomes" id="UP000606991"/>
    </source>
</evidence>
<proteinExistence type="predicted"/>
<dbReference type="AlphaFoldDB" id="A0A934JS45"/>
<reference evidence="1 2" key="1">
    <citation type="submission" date="2020-10" db="EMBL/GenBank/DDBJ databases">
        <title>Ca. Dormibacterota MAGs.</title>
        <authorList>
            <person name="Montgomery K."/>
        </authorList>
    </citation>
    <scope>NUCLEOTIDE SEQUENCE [LARGE SCALE GENOMIC DNA]</scope>
    <source>
        <strain evidence="1">SC8812_S17_18</strain>
    </source>
</reference>
<dbReference type="EMBL" id="JAEKNS010000075">
    <property type="protein sequence ID" value="MBJ7594641.1"/>
    <property type="molecule type" value="Genomic_DNA"/>
</dbReference>
<sequence>MDVSAPLATLPVSFFDARTGLSALAVQHLRADGRTALVYHDAPGVIAARTLLGGVAETLMAELPAGHTLSVVETSIPEHGAELFVYAQVSLSFTAWTGHVSADAERVIAAAAVAGACGIDVRELERTEVLVLSIHRPRACAFPGFRQLSLGDRTRRVLAVA</sequence>
<accession>A0A934JS45</accession>
<dbReference type="Proteomes" id="UP000606991">
    <property type="component" value="Unassembled WGS sequence"/>
</dbReference>
<organism evidence="1 2">
    <name type="scientific">Candidatus Aeolococcus gillhamiae</name>
    <dbReference type="NCBI Taxonomy" id="3127015"/>
    <lineage>
        <taxon>Bacteria</taxon>
        <taxon>Bacillati</taxon>
        <taxon>Candidatus Dormiibacterota</taxon>
        <taxon>Candidatus Dormibacteria</taxon>
        <taxon>Candidatus Aeolococcales</taxon>
        <taxon>Candidatus Aeolococcaceae</taxon>
        <taxon>Candidatus Aeolococcus</taxon>
    </lineage>
</organism>
<name>A0A934JS45_9BACT</name>
<comment type="caution">
    <text evidence="1">The sequence shown here is derived from an EMBL/GenBank/DDBJ whole genome shotgun (WGS) entry which is preliminary data.</text>
</comment>
<gene>
    <name evidence="1" type="ORF">JF886_07215</name>
</gene>
<evidence type="ECO:0000313" key="1">
    <source>
        <dbReference type="EMBL" id="MBJ7594641.1"/>
    </source>
</evidence>
<dbReference type="RefSeq" id="WP_337311017.1">
    <property type="nucleotide sequence ID" value="NZ_JAEKNS010000075.1"/>
</dbReference>
<protein>
    <submittedName>
        <fullName evidence="1">Uncharacterized protein</fullName>
    </submittedName>
</protein>